<dbReference type="SMART" id="SM00355">
    <property type="entry name" value="ZnF_C2H2"/>
    <property type="match status" value="4"/>
</dbReference>
<dbReference type="OMA" id="YDRFYLI"/>
<keyword evidence="7" id="KW-1185">Reference proteome</keyword>
<dbReference type="GO" id="GO:0008270">
    <property type="term" value="F:zinc ion binding"/>
    <property type="evidence" value="ECO:0007669"/>
    <property type="project" value="UniProtKB-KW"/>
</dbReference>
<dbReference type="VEuPathDB" id="FungiDB:SOCG_00715"/>
<evidence type="ECO:0000256" key="4">
    <source>
        <dbReference type="ARBA" id="ARBA00034119"/>
    </source>
</evidence>
<gene>
    <name evidence="6" type="ORF">SOCG_00715</name>
</gene>
<keyword evidence="1" id="KW-0479">Metal-binding</keyword>
<dbReference type="AlphaFoldDB" id="S9R3K5"/>
<dbReference type="PANTHER" id="PTHR13267">
    <property type="entry name" value="ZINC FINGER PROTEIN 277"/>
    <property type="match status" value="1"/>
</dbReference>
<keyword evidence="3" id="KW-0862">Zinc</keyword>
<organism evidence="6 7">
    <name type="scientific">Schizosaccharomyces octosporus (strain yFS286)</name>
    <name type="common">Fission yeast</name>
    <name type="synonym">Octosporomyces octosporus</name>
    <dbReference type="NCBI Taxonomy" id="483514"/>
    <lineage>
        <taxon>Eukaryota</taxon>
        <taxon>Fungi</taxon>
        <taxon>Dikarya</taxon>
        <taxon>Ascomycota</taxon>
        <taxon>Taphrinomycotina</taxon>
        <taxon>Schizosaccharomycetes</taxon>
        <taxon>Schizosaccharomycetales</taxon>
        <taxon>Schizosaccharomycetaceae</taxon>
        <taxon>Schizosaccharomyces</taxon>
    </lineage>
</organism>
<dbReference type="InterPro" id="IPR040048">
    <property type="entry name" value="ZNF277"/>
</dbReference>
<evidence type="ECO:0000256" key="1">
    <source>
        <dbReference type="ARBA" id="ARBA00022723"/>
    </source>
</evidence>
<name>S9R3K5_SCHOY</name>
<feature type="domain" description="C2H2-type" evidence="5">
    <location>
        <begin position="142"/>
        <end position="164"/>
    </location>
</feature>
<sequence length="310" mass="36196">MLSCPFDCESQGYHPIELIHHLETVHEIPLSPLSPNAFLCAPEILHHLKTDRALTYHPKELLEISQADALKRVLKDQQIERAVGKEKQFQCLFCDPKYLFTRDEWFKHSFDVHELNIGLSDNVVYFDLFLSKMKKVLQRFFCLFCSSSFTNADTLYDHMYKKRHFRLNSKSSKYDEHYIVNYASIIKPFASCSANGPLADENDSETVSDINDEDAEPLIAKCVFCEERLEPEECIRHCKTIHNWDLPSIQKLYNLDIYDTIRFINYARITQSKEIPNKSDPLWTESKWLIPVLEDDALLIFLDDAADDTF</sequence>
<dbReference type="InterPro" id="IPR036236">
    <property type="entry name" value="Znf_C2H2_sf"/>
</dbReference>
<dbReference type="InterPro" id="IPR041661">
    <property type="entry name" value="ZN622/Rei1/Reh1_Znf-C2H2"/>
</dbReference>
<dbReference type="Pfam" id="PF12756">
    <property type="entry name" value="zf-C2H2_2"/>
    <property type="match status" value="1"/>
</dbReference>
<keyword evidence="2" id="KW-0863">Zinc-finger</keyword>
<reference evidence="6 7" key="1">
    <citation type="journal article" date="2011" name="Science">
        <title>Comparative functional genomics of the fission yeasts.</title>
        <authorList>
            <person name="Rhind N."/>
            <person name="Chen Z."/>
            <person name="Yassour M."/>
            <person name="Thompson D.A."/>
            <person name="Haas B.J."/>
            <person name="Habib N."/>
            <person name="Wapinski I."/>
            <person name="Roy S."/>
            <person name="Lin M.F."/>
            <person name="Heiman D.I."/>
            <person name="Young S.K."/>
            <person name="Furuya K."/>
            <person name="Guo Y."/>
            <person name="Pidoux A."/>
            <person name="Chen H.M."/>
            <person name="Robbertse B."/>
            <person name="Goldberg J.M."/>
            <person name="Aoki K."/>
            <person name="Bayne E.H."/>
            <person name="Berlin A.M."/>
            <person name="Desjardins C.A."/>
            <person name="Dobbs E."/>
            <person name="Dukaj L."/>
            <person name="Fan L."/>
            <person name="FitzGerald M.G."/>
            <person name="French C."/>
            <person name="Gujja S."/>
            <person name="Hansen K."/>
            <person name="Keifenheim D."/>
            <person name="Levin J.Z."/>
            <person name="Mosher R.A."/>
            <person name="Mueller C.A."/>
            <person name="Pfiffner J."/>
            <person name="Priest M."/>
            <person name="Russ C."/>
            <person name="Smialowska A."/>
            <person name="Swoboda P."/>
            <person name="Sykes S.M."/>
            <person name="Vaughn M."/>
            <person name="Vengrova S."/>
            <person name="Yoder R."/>
            <person name="Zeng Q."/>
            <person name="Allshire R."/>
            <person name="Baulcombe D."/>
            <person name="Birren B.W."/>
            <person name="Brown W."/>
            <person name="Ekwall K."/>
            <person name="Kellis M."/>
            <person name="Leatherwood J."/>
            <person name="Levin H."/>
            <person name="Margalit H."/>
            <person name="Martienssen R."/>
            <person name="Nieduszynski C.A."/>
            <person name="Spatafora J.W."/>
            <person name="Friedman N."/>
            <person name="Dalgaard J.Z."/>
            <person name="Baumann P."/>
            <person name="Niki H."/>
            <person name="Regev A."/>
            <person name="Nusbaum C."/>
        </authorList>
    </citation>
    <scope>NUCLEOTIDE SEQUENCE [LARGE SCALE GENOMIC DNA]</scope>
    <source>
        <strain evidence="7">yFS286</strain>
    </source>
</reference>
<dbReference type="Proteomes" id="UP000016088">
    <property type="component" value="Unassembled WGS sequence"/>
</dbReference>
<comment type="similarity">
    <text evidence="4">Belongs to the ZNF277 family.</text>
</comment>
<evidence type="ECO:0000256" key="2">
    <source>
        <dbReference type="ARBA" id="ARBA00022771"/>
    </source>
</evidence>
<dbReference type="PANTHER" id="PTHR13267:SF3">
    <property type="entry name" value="ZINC FINGER PROTEIN 277"/>
    <property type="match status" value="1"/>
</dbReference>
<protein>
    <recommendedName>
        <fullName evidence="5">C2H2-type domain-containing protein</fullName>
    </recommendedName>
</protein>
<dbReference type="InterPro" id="IPR013087">
    <property type="entry name" value="Znf_C2H2_type"/>
</dbReference>
<proteinExistence type="inferred from homology"/>
<dbReference type="EMBL" id="KE503207">
    <property type="protein sequence ID" value="EPX72955.1"/>
    <property type="molecule type" value="Genomic_DNA"/>
</dbReference>
<evidence type="ECO:0000256" key="3">
    <source>
        <dbReference type="ARBA" id="ARBA00022833"/>
    </source>
</evidence>
<dbReference type="SUPFAM" id="SSF57667">
    <property type="entry name" value="beta-beta-alpha zinc fingers"/>
    <property type="match status" value="2"/>
</dbReference>
<dbReference type="RefSeq" id="XP_013018589.1">
    <property type="nucleotide sequence ID" value="XM_013163135.1"/>
</dbReference>
<evidence type="ECO:0000259" key="5">
    <source>
        <dbReference type="PROSITE" id="PS00028"/>
    </source>
</evidence>
<dbReference type="GeneID" id="25029699"/>
<dbReference type="OrthoDB" id="7848332at2759"/>
<dbReference type="PROSITE" id="PS00028">
    <property type="entry name" value="ZINC_FINGER_C2H2_1"/>
    <property type="match status" value="1"/>
</dbReference>
<dbReference type="HOGENOM" id="CLU_880434_0_0_1"/>
<evidence type="ECO:0000313" key="7">
    <source>
        <dbReference type="Proteomes" id="UP000016088"/>
    </source>
</evidence>
<evidence type="ECO:0000313" key="6">
    <source>
        <dbReference type="EMBL" id="EPX72955.1"/>
    </source>
</evidence>
<dbReference type="eggNOG" id="KOG2482">
    <property type="taxonomic scope" value="Eukaryota"/>
</dbReference>
<accession>S9R3K5</accession>